<dbReference type="OrthoDB" id="5440at2759"/>
<dbReference type="AlphaFoldDB" id="R7YK07"/>
<evidence type="ECO:0000313" key="2">
    <source>
        <dbReference type="EMBL" id="EON62262.1"/>
    </source>
</evidence>
<dbReference type="GO" id="GO:0030638">
    <property type="term" value="P:polyketide metabolic process"/>
    <property type="evidence" value="ECO:0007669"/>
    <property type="project" value="InterPro"/>
</dbReference>
<dbReference type="GeneID" id="19898794"/>
<dbReference type="PANTHER" id="PTHR38436:SF3">
    <property type="entry name" value="CARBOXYMETHYLENEBUTENOLIDASE-RELATED"/>
    <property type="match status" value="1"/>
</dbReference>
<dbReference type="Proteomes" id="UP000016924">
    <property type="component" value="Unassembled WGS sequence"/>
</dbReference>
<dbReference type="RefSeq" id="XP_007777579.1">
    <property type="nucleotide sequence ID" value="XM_007779389.1"/>
</dbReference>
<dbReference type="eggNOG" id="ENOG502RYJ9">
    <property type="taxonomic scope" value="Eukaryota"/>
</dbReference>
<dbReference type="InterPro" id="IPR037401">
    <property type="entry name" value="SnoaL-like"/>
</dbReference>
<organism evidence="2 3">
    <name type="scientific">Coniosporium apollinis (strain CBS 100218)</name>
    <name type="common">Rock-inhabiting black yeast</name>
    <dbReference type="NCBI Taxonomy" id="1168221"/>
    <lineage>
        <taxon>Eukaryota</taxon>
        <taxon>Fungi</taxon>
        <taxon>Dikarya</taxon>
        <taxon>Ascomycota</taxon>
        <taxon>Pezizomycotina</taxon>
        <taxon>Dothideomycetes</taxon>
        <taxon>Dothideomycetes incertae sedis</taxon>
        <taxon>Coniosporium</taxon>
    </lineage>
</organism>
<evidence type="ECO:0000259" key="1">
    <source>
        <dbReference type="Pfam" id="PF12680"/>
    </source>
</evidence>
<gene>
    <name evidence="2" type="ORF">W97_01483</name>
</gene>
<dbReference type="Pfam" id="PF12680">
    <property type="entry name" value="SnoaL_2"/>
    <property type="match status" value="1"/>
</dbReference>
<dbReference type="InterPro" id="IPR009959">
    <property type="entry name" value="Cyclase_SnoaL-like"/>
</dbReference>
<name>R7YK07_CONA1</name>
<dbReference type="InterPro" id="IPR032710">
    <property type="entry name" value="NTF2-like_dom_sf"/>
</dbReference>
<keyword evidence="3" id="KW-1185">Reference proteome</keyword>
<dbReference type="OMA" id="ARFFSMN"/>
<dbReference type="HOGENOM" id="CLU_032662_2_0_1"/>
<dbReference type="PANTHER" id="PTHR38436">
    <property type="entry name" value="POLYKETIDE CYCLASE SNOAL-LIKE DOMAIN"/>
    <property type="match status" value="1"/>
</dbReference>
<dbReference type="Gene3D" id="3.10.450.50">
    <property type="match status" value="1"/>
</dbReference>
<dbReference type="SUPFAM" id="SSF54427">
    <property type="entry name" value="NTF2-like"/>
    <property type="match status" value="1"/>
</dbReference>
<dbReference type="EMBL" id="JH767558">
    <property type="protein sequence ID" value="EON62262.1"/>
    <property type="molecule type" value="Genomic_DNA"/>
</dbReference>
<protein>
    <recommendedName>
        <fullName evidence="1">SnoaL-like domain-containing protein</fullName>
    </recommendedName>
</protein>
<proteinExistence type="predicted"/>
<dbReference type="STRING" id="1168221.R7YK07"/>
<evidence type="ECO:0000313" key="3">
    <source>
        <dbReference type="Proteomes" id="UP000016924"/>
    </source>
</evidence>
<reference evidence="3" key="1">
    <citation type="submission" date="2012-06" db="EMBL/GenBank/DDBJ databases">
        <title>The genome sequence of Coniosporium apollinis CBS 100218.</title>
        <authorList>
            <consortium name="The Broad Institute Genome Sequencing Platform"/>
            <person name="Cuomo C."/>
            <person name="Gorbushina A."/>
            <person name="Noack S."/>
            <person name="Walker B."/>
            <person name="Young S.K."/>
            <person name="Zeng Q."/>
            <person name="Gargeya S."/>
            <person name="Fitzgerald M."/>
            <person name="Haas B."/>
            <person name="Abouelleil A."/>
            <person name="Alvarado L."/>
            <person name="Arachchi H.M."/>
            <person name="Berlin A.M."/>
            <person name="Chapman S.B."/>
            <person name="Goldberg J."/>
            <person name="Griggs A."/>
            <person name="Gujja S."/>
            <person name="Hansen M."/>
            <person name="Howarth C."/>
            <person name="Imamovic A."/>
            <person name="Larimer J."/>
            <person name="McCowan C."/>
            <person name="Montmayeur A."/>
            <person name="Murphy C."/>
            <person name="Neiman D."/>
            <person name="Pearson M."/>
            <person name="Priest M."/>
            <person name="Roberts A."/>
            <person name="Saif S."/>
            <person name="Shea T."/>
            <person name="Sisk P."/>
            <person name="Sykes S."/>
            <person name="Wortman J."/>
            <person name="Nusbaum C."/>
            <person name="Birren B."/>
        </authorList>
    </citation>
    <scope>NUCLEOTIDE SEQUENCE [LARGE SCALE GENOMIC DNA]</scope>
    <source>
        <strain evidence="3">CBS 100218</strain>
    </source>
</reference>
<sequence length="398" mass="44442">MALQVFQNGNGFLSTSQGFKTGPPPLYITAETDDFDEVIIQAWRDEGYNVQYIPFGDGGKAYTNTLKRLGDSLSIGESFAIVAFGDAAGICLDVFQQKHTPRLCALVAYYPSTIPDPKNSFPNSFRVLVHLAGGVVGVRRNPEVLGIQGKKKTYRRKVGPGIGTGGFMKLGYPAYTYEGVESGFAESDLDEYDKVAERVAWSRSLATIRKGFIAEVNIEVIKEQHTESRFRVSPDETVQKMAHKPFVNYVPTMTGGVGKKELVRFYKEFFAKSNPPSMVMRLLSRTIGVDRVVDEIHISFKHTQEMYWMLPGIPATDKQVEVAVVSVVAVRGGKLYSENVYWDQASVLMQLGLLDPKYIPKNMRDKGIEELPVWGAESARRVVDEESEPSNELIVEWE</sequence>
<feature type="domain" description="SnoaL-like" evidence="1">
    <location>
        <begin position="239"/>
        <end position="336"/>
    </location>
</feature>
<accession>R7YK07</accession>